<dbReference type="PROSITE" id="PS51170">
    <property type="entry name" value="CW"/>
    <property type="match status" value="2"/>
</dbReference>
<proteinExistence type="predicted"/>
<dbReference type="Pfam" id="PF01473">
    <property type="entry name" value="Choline_bind_1"/>
    <property type="match status" value="2"/>
</dbReference>
<dbReference type="Pfam" id="PF00395">
    <property type="entry name" value="SLH"/>
    <property type="match status" value="1"/>
</dbReference>
<dbReference type="Proteomes" id="UP000466848">
    <property type="component" value="Chromosome"/>
</dbReference>
<dbReference type="EMBL" id="CP048649">
    <property type="protein sequence ID" value="QIB68984.1"/>
    <property type="molecule type" value="Genomic_DNA"/>
</dbReference>
<dbReference type="InterPro" id="IPR001119">
    <property type="entry name" value="SLH_dom"/>
</dbReference>
<protein>
    <recommendedName>
        <fullName evidence="3">SLH domain-containing protein</fullName>
    </recommendedName>
</protein>
<keyword evidence="1" id="KW-0677">Repeat</keyword>
<accession>A0A858BW70</accession>
<feature type="domain" description="SLH" evidence="3">
    <location>
        <begin position="7"/>
        <end position="70"/>
    </location>
</feature>
<evidence type="ECO:0000313" key="5">
    <source>
        <dbReference type="Proteomes" id="UP000466848"/>
    </source>
</evidence>
<dbReference type="KEGG" id="abut:Ami103574_06450"/>
<dbReference type="InterPro" id="IPR018337">
    <property type="entry name" value="Cell_wall/Cho-bd_repeat"/>
</dbReference>
<evidence type="ECO:0000256" key="1">
    <source>
        <dbReference type="ARBA" id="ARBA00022737"/>
    </source>
</evidence>
<feature type="repeat" description="Cell wall-binding" evidence="2">
    <location>
        <begin position="129"/>
        <end position="152"/>
    </location>
</feature>
<evidence type="ECO:0000313" key="4">
    <source>
        <dbReference type="EMBL" id="QIB68984.1"/>
    </source>
</evidence>
<dbReference type="Pfam" id="PF19127">
    <property type="entry name" value="Choline_bind_3"/>
    <property type="match status" value="1"/>
</dbReference>
<gene>
    <name evidence="4" type="ORF">Ami103574_06450</name>
</gene>
<dbReference type="Gene3D" id="2.10.270.10">
    <property type="entry name" value="Cholin Binding"/>
    <property type="match status" value="1"/>
</dbReference>
<keyword evidence="5" id="KW-1185">Reference proteome</keyword>
<name>A0A858BW70_9FIRM</name>
<feature type="repeat" description="Cell wall-binding" evidence="2">
    <location>
        <begin position="154"/>
        <end position="173"/>
    </location>
</feature>
<evidence type="ECO:0000259" key="3">
    <source>
        <dbReference type="PROSITE" id="PS51272"/>
    </source>
</evidence>
<organism evidence="4 5">
    <name type="scientific">Aminipila butyrica</name>
    <dbReference type="NCBI Taxonomy" id="433296"/>
    <lineage>
        <taxon>Bacteria</taxon>
        <taxon>Bacillati</taxon>
        <taxon>Bacillota</taxon>
        <taxon>Clostridia</taxon>
        <taxon>Peptostreptococcales</taxon>
        <taxon>Anaerovoracaceae</taxon>
        <taxon>Aminipila</taxon>
    </lineage>
</organism>
<reference evidence="4 5" key="1">
    <citation type="submission" date="2020-02" db="EMBL/GenBank/DDBJ databases">
        <authorList>
            <person name="Kim Y.B."/>
            <person name="Roh S.W."/>
        </authorList>
    </citation>
    <scope>NUCLEOTIDE SEQUENCE [LARGE SCALE GENOMIC DNA]</scope>
    <source>
        <strain evidence="4 5">DSM 103574</strain>
    </source>
</reference>
<dbReference type="AlphaFoldDB" id="A0A858BW70"/>
<evidence type="ECO:0000256" key="2">
    <source>
        <dbReference type="PROSITE-ProRule" id="PRU00591"/>
    </source>
</evidence>
<dbReference type="PROSITE" id="PS51272">
    <property type="entry name" value="SLH"/>
    <property type="match status" value="1"/>
</dbReference>
<sequence length="193" mass="21544">MPVTHTAVTFTDESNIGSACKTAITAMQQAGIMTGAQNNQFNPTANATRAEASAILHRYIKLTITPATAQGWTKNDNGQFMYYKDGKVLTGTQTINSVKYYFNSNGTLKTGWVKDNAGNWHFYFGNTMLVGFSDIGTNGNDNYYYFDTDGKMVSSQWLQIDSKWYYFYADGSLARSTQIDGYQVDENGVRKIK</sequence>
<dbReference type="SUPFAM" id="SSF69360">
    <property type="entry name" value="Cell wall binding repeat"/>
    <property type="match status" value="1"/>
</dbReference>